<dbReference type="GO" id="GO:0004519">
    <property type="term" value="F:endonuclease activity"/>
    <property type="evidence" value="ECO:0007669"/>
    <property type="project" value="UniProtKB-KW"/>
</dbReference>
<proteinExistence type="predicted"/>
<keyword evidence="4" id="KW-1185">Reference proteome</keyword>
<feature type="domain" description="Endonuclease/exonuclease/phosphatase" evidence="2">
    <location>
        <begin position="71"/>
        <end position="372"/>
    </location>
</feature>
<dbReference type="Proteomes" id="UP000192422">
    <property type="component" value="Chromosome"/>
</dbReference>
<evidence type="ECO:0000256" key="1">
    <source>
        <dbReference type="SAM" id="MobiDB-lite"/>
    </source>
</evidence>
<feature type="region of interest" description="Disordered" evidence="1">
    <location>
        <begin position="1"/>
        <end position="25"/>
    </location>
</feature>
<organism evidence="3 4">
    <name type="scientific">Thioclava electrotropha</name>
    <dbReference type="NCBI Taxonomy" id="1549850"/>
    <lineage>
        <taxon>Bacteria</taxon>
        <taxon>Pseudomonadati</taxon>
        <taxon>Pseudomonadota</taxon>
        <taxon>Alphaproteobacteria</taxon>
        <taxon>Rhodobacterales</taxon>
        <taxon>Paracoccaceae</taxon>
        <taxon>Thioclava</taxon>
    </lineage>
</organism>
<name>A0ABX6YYT7_9RHOB</name>
<protein>
    <submittedName>
        <fullName evidence="3">Endonuclease/exonuclease/phosphatase family protein</fullName>
    </submittedName>
</protein>
<dbReference type="InterPro" id="IPR036691">
    <property type="entry name" value="Endo/exonu/phosph_ase_sf"/>
</dbReference>
<evidence type="ECO:0000313" key="3">
    <source>
        <dbReference type="EMBL" id="QPZ93022.1"/>
    </source>
</evidence>
<sequence length="382" mass="40762">MGLPSRKPVHARHRAGAGGANDRKQASRFRGERLLAGLIAAFLALPAAAESLRVATWDAGLSRRGPGLLLKDIRNDTAQVAAVSSIVDAIAPDVLLLTGIDWDYDGQALAALNETFAQPYPHLFAPRPNSGWPSGADLDGNGKLGEARDAQGYGRFPGQGGLALLSRYPIEVDRAREFSAMLWKDLPDGQSAGADFSPEALAVQRLSSTAHWDVPLQLPSGEPLHLLAFAATPPVFDGPEDRNGRRNRDEIAFWLRYLDGELDALPPEAPVILLGDANLDPKDGEGRRDALDLLLNGPNLQDPQPRSDGARLAADPMHEGDPGLDTADYDGPGNLRLDYVLPSTDLQVEAAGVVWPKPGAPLAEAAAAASRHKMVWLDIALP</sequence>
<reference evidence="3 4" key="1">
    <citation type="submission" date="2020-05" db="EMBL/GenBank/DDBJ databases">
        <title>Thioclava electrotropha strain Elox9 finished genome.</title>
        <authorList>
            <person name="Rowe A.R."/>
            <person name="Wilbanks E.G."/>
        </authorList>
    </citation>
    <scope>NUCLEOTIDE SEQUENCE [LARGE SCALE GENOMIC DNA]</scope>
    <source>
        <strain evidence="3 4">Elox9</strain>
    </source>
</reference>
<dbReference type="InterPro" id="IPR005135">
    <property type="entry name" value="Endo/exonuclease/phosphatase"/>
</dbReference>
<dbReference type="SUPFAM" id="SSF56219">
    <property type="entry name" value="DNase I-like"/>
    <property type="match status" value="1"/>
</dbReference>
<dbReference type="Gene3D" id="3.60.10.10">
    <property type="entry name" value="Endonuclease/exonuclease/phosphatase"/>
    <property type="match status" value="1"/>
</dbReference>
<gene>
    <name evidence="3" type="ORF">AKL02_020370</name>
</gene>
<evidence type="ECO:0000259" key="2">
    <source>
        <dbReference type="Pfam" id="PF03372"/>
    </source>
</evidence>
<accession>A0ABX6YYT7</accession>
<keyword evidence="3" id="KW-0540">Nuclease</keyword>
<keyword evidence="3" id="KW-0378">Hydrolase</keyword>
<keyword evidence="3" id="KW-0255">Endonuclease</keyword>
<feature type="region of interest" description="Disordered" evidence="1">
    <location>
        <begin position="296"/>
        <end position="323"/>
    </location>
</feature>
<dbReference type="Pfam" id="PF03372">
    <property type="entry name" value="Exo_endo_phos"/>
    <property type="match status" value="1"/>
</dbReference>
<evidence type="ECO:0000313" key="4">
    <source>
        <dbReference type="Proteomes" id="UP000192422"/>
    </source>
</evidence>
<dbReference type="EMBL" id="CP053562">
    <property type="protein sequence ID" value="QPZ93022.1"/>
    <property type="molecule type" value="Genomic_DNA"/>
</dbReference>